<dbReference type="EMBL" id="BMAV01001576">
    <property type="protein sequence ID" value="GFY39906.1"/>
    <property type="molecule type" value="Genomic_DNA"/>
</dbReference>
<evidence type="ECO:0000313" key="2">
    <source>
        <dbReference type="Proteomes" id="UP000886998"/>
    </source>
</evidence>
<proteinExistence type="predicted"/>
<organism evidence="1 2">
    <name type="scientific">Trichonephila inaurata madagascariensis</name>
    <dbReference type="NCBI Taxonomy" id="2747483"/>
    <lineage>
        <taxon>Eukaryota</taxon>
        <taxon>Metazoa</taxon>
        <taxon>Ecdysozoa</taxon>
        <taxon>Arthropoda</taxon>
        <taxon>Chelicerata</taxon>
        <taxon>Arachnida</taxon>
        <taxon>Araneae</taxon>
        <taxon>Araneomorphae</taxon>
        <taxon>Entelegynae</taxon>
        <taxon>Araneoidea</taxon>
        <taxon>Nephilidae</taxon>
        <taxon>Trichonephila</taxon>
        <taxon>Trichonephila inaurata</taxon>
    </lineage>
</organism>
<dbReference type="OrthoDB" id="6431870at2759"/>
<dbReference type="Proteomes" id="UP000886998">
    <property type="component" value="Unassembled WGS sequence"/>
</dbReference>
<sequence>MLETVVGVGSTERMTVSTIGMLYLKAHEYVSIFVDNKSSKEINIFEGSQFSGYLLGA</sequence>
<comment type="caution">
    <text evidence="1">The sequence shown here is derived from an EMBL/GenBank/DDBJ whole genome shotgun (WGS) entry which is preliminary data.</text>
</comment>
<name>A0A8X6WTV2_9ARAC</name>
<gene>
    <name evidence="1" type="primary">NCL1_15737</name>
    <name evidence="1" type="ORF">TNIN_349211</name>
</gene>
<dbReference type="AlphaFoldDB" id="A0A8X6WTV2"/>
<keyword evidence="2" id="KW-1185">Reference proteome</keyword>
<accession>A0A8X6WTV2</accession>
<evidence type="ECO:0000313" key="1">
    <source>
        <dbReference type="EMBL" id="GFY39906.1"/>
    </source>
</evidence>
<protein>
    <submittedName>
        <fullName evidence="1">Adipolin</fullName>
    </submittedName>
</protein>
<feature type="non-terminal residue" evidence="1">
    <location>
        <position position="1"/>
    </location>
</feature>
<reference evidence="1" key="1">
    <citation type="submission" date="2020-08" db="EMBL/GenBank/DDBJ databases">
        <title>Multicomponent nature underlies the extraordinary mechanical properties of spider dragline silk.</title>
        <authorList>
            <person name="Kono N."/>
            <person name="Nakamura H."/>
            <person name="Mori M."/>
            <person name="Yoshida Y."/>
            <person name="Ohtoshi R."/>
            <person name="Malay A.D."/>
            <person name="Moran D.A.P."/>
            <person name="Tomita M."/>
            <person name="Numata K."/>
            <person name="Arakawa K."/>
        </authorList>
    </citation>
    <scope>NUCLEOTIDE SEQUENCE</scope>
</reference>